<feature type="binding site" evidence="5">
    <location>
        <position position="280"/>
    </location>
    <ligand>
        <name>Fe cation</name>
        <dbReference type="ChEBI" id="CHEBI:24875"/>
        <note>catalytic</note>
    </ligand>
</feature>
<reference evidence="6" key="2">
    <citation type="submission" date="2023-05" db="EMBL/GenBank/DDBJ databases">
        <authorList>
            <consortium name="Lawrence Berkeley National Laboratory"/>
            <person name="Steindorff A."/>
            <person name="Hensen N."/>
            <person name="Bonometti L."/>
            <person name="Westerberg I."/>
            <person name="Brannstrom I.O."/>
            <person name="Guillou S."/>
            <person name="Cros-Aarteil S."/>
            <person name="Calhoun S."/>
            <person name="Haridas S."/>
            <person name="Kuo A."/>
            <person name="Mondo S."/>
            <person name="Pangilinan J."/>
            <person name="Riley R."/>
            <person name="Labutti K."/>
            <person name="Andreopoulos B."/>
            <person name="Lipzen A."/>
            <person name="Chen C."/>
            <person name="Yanf M."/>
            <person name="Daum C."/>
            <person name="Ng V."/>
            <person name="Clum A."/>
            <person name="Ohm R."/>
            <person name="Martin F."/>
            <person name="Silar P."/>
            <person name="Natvig D."/>
            <person name="Lalanne C."/>
            <person name="Gautier V."/>
            <person name="Ament-Velasquez S.L."/>
            <person name="Kruys A."/>
            <person name="Hutchinson M.I."/>
            <person name="Powell A.J."/>
            <person name="Barry K."/>
            <person name="Miller A.N."/>
            <person name="Grigoriev I.V."/>
            <person name="Debuchy R."/>
            <person name="Gladieux P."/>
            <person name="Thoren M.H."/>
            <person name="Johannesson H."/>
        </authorList>
    </citation>
    <scope>NUCLEOTIDE SEQUENCE</scope>
    <source>
        <strain evidence="6">PSN309</strain>
    </source>
</reference>
<dbReference type="GO" id="GO:0010436">
    <property type="term" value="F:carotenoid dioxygenase activity"/>
    <property type="evidence" value="ECO:0007669"/>
    <property type="project" value="TreeGrafter"/>
</dbReference>
<comment type="similarity">
    <text evidence="1">Belongs to the carotenoid oxygenase family.</text>
</comment>
<keyword evidence="4 5" id="KW-0408">Iron</keyword>
<dbReference type="PANTHER" id="PTHR10543">
    <property type="entry name" value="BETA-CAROTENE DIOXYGENASE"/>
    <property type="match status" value="1"/>
</dbReference>
<protein>
    <submittedName>
        <fullName evidence="6">Retinal pigment epithelial membrane protein</fullName>
    </submittedName>
</protein>
<keyword evidence="7" id="KW-1185">Reference proteome</keyword>
<dbReference type="EMBL" id="MU864380">
    <property type="protein sequence ID" value="KAK4189056.1"/>
    <property type="molecule type" value="Genomic_DNA"/>
</dbReference>
<dbReference type="Proteomes" id="UP001302126">
    <property type="component" value="Unassembled WGS sequence"/>
</dbReference>
<evidence type="ECO:0000256" key="4">
    <source>
        <dbReference type="ARBA" id="ARBA00023004"/>
    </source>
</evidence>
<evidence type="ECO:0000313" key="6">
    <source>
        <dbReference type="EMBL" id="KAK4189056.1"/>
    </source>
</evidence>
<dbReference type="GO" id="GO:0046872">
    <property type="term" value="F:metal ion binding"/>
    <property type="evidence" value="ECO:0007669"/>
    <property type="project" value="UniProtKB-KW"/>
</dbReference>
<evidence type="ECO:0000313" key="7">
    <source>
        <dbReference type="Proteomes" id="UP001302126"/>
    </source>
</evidence>
<evidence type="ECO:0000256" key="2">
    <source>
        <dbReference type="ARBA" id="ARBA00022723"/>
    </source>
</evidence>
<dbReference type="Pfam" id="PF03055">
    <property type="entry name" value="RPE65"/>
    <property type="match status" value="2"/>
</dbReference>
<comment type="cofactor">
    <cofactor evidence="5">
        <name>Fe(2+)</name>
        <dbReference type="ChEBI" id="CHEBI:29033"/>
    </cofactor>
    <text evidence="5">Binds 1 Fe(2+) ion per subunit.</text>
</comment>
<proteinExistence type="inferred from homology"/>
<gene>
    <name evidence="6" type="ORF">QBC35DRAFT_547699</name>
</gene>
<dbReference type="AlphaFoldDB" id="A0AAN6WW51"/>
<accession>A0AAN6WW51</accession>
<organism evidence="6 7">
    <name type="scientific">Podospora australis</name>
    <dbReference type="NCBI Taxonomy" id="1536484"/>
    <lineage>
        <taxon>Eukaryota</taxon>
        <taxon>Fungi</taxon>
        <taxon>Dikarya</taxon>
        <taxon>Ascomycota</taxon>
        <taxon>Pezizomycotina</taxon>
        <taxon>Sordariomycetes</taxon>
        <taxon>Sordariomycetidae</taxon>
        <taxon>Sordariales</taxon>
        <taxon>Podosporaceae</taxon>
        <taxon>Podospora</taxon>
    </lineage>
</organism>
<comment type="caution">
    <text evidence="6">The sequence shown here is derived from an EMBL/GenBank/DDBJ whole genome shotgun (WGS) entry which is preliminary data.</text>
</comment>
<dbReference type="PANTHER" id="PTHR10543:SF89">
    <property type="entry name" value="CAROTENOID 9,10(9',10')-CLEAVAGE DIOXYGENASE 1"/>
    <property type="match status" value="1"/>
</dbReference>
<dbReference type="InterPro" id="IPR004294">
    <property type="entry name" value="Carotenoid_Oase"/>
</dbReference>
<evidence type="ECO:0000256" key="1">
    <source>
        <dbReference type="ARBA" id="ARBA00006787"/>
    </source>
</evidence>
<evidence type="ECO:0000256" key="5">
    <source>
        <dbReference type="PIRSR" id="PIRSR604294-1"/>
    </source>
</evidence>
<keyword evidence="2 5" id="KW-0479">Metal-binding</keyword>
<sequence>MSSPVVSDPLKPNHPYLSGNFALVRKTFPLTPCRFEGKILLELAGGQYVRNGSNPLSDNSDMYDAHWFDGDGMLSGVLFQRNGSDIQPEFVNQYLMTDVFAYVSGNRALRRPFLPSIAVLINALTPVWKVVWAVLRSVILVVLSWLPGSRSVVRKTNVANTAVIYHDGRALALCESGPPLRFALPGLETVGWFDGAGAKGEQRRRSLRDGFGGGKGPLRFMRQWTTAHPRVDSETGELLAFHSFFAHPYVRYSVLPPEKSGLAPLFSAPVPGIASPKMMHDFGVSRRYSVILDMPLCFDPLRILKGQPTNPCCIFHAVNCWDTISTDSSANSEVTVNMLVSRLTSASLVFNAANLPAPKVKPVPPEFAEEEQCRLYYSSFPLSDDVDGGPSRPHIRHQWALSSIEFEFSSVSPLYAMTESQYVYGCSARTMTFSSALGKAAKIDILAKINATQLILRGIKDLPQPVKGCVDTRSVREILASTDPNDPIQLFEMPEGWFAQEPRFVPRDDAKLEDDGYLLTYVFDESQMEERGHCREDAIGELSSDRVQNTVESWIG</sequence>
<name>A0AAN6WW51_9PEZI</name>
<evidence type="ECO:0000256" key="3">
    <source>
        <dbReference type="ARBA" id="ARBA00023002"/>
    </source>
</evidence>
<keyword evidence="3" id="KW-0560">Oxidoreductase</keyword>
<feature type="binding site" evidence="5">
    <location>
        <position position="228"/>
    </location>
    <ligand>
        <name>Fe cation</name>
        <dbReference type="ChEBI" id="CHEBI:24875"/>
        <note>catalytic</note>
    </ligand>
</feature>
<dbReference type="GO" id="GO:0016121">
    <property type="term" value="P:carotene catabolic process"/>
    <property type="evidence" value="ECO:0007669"/>
    <property type="project" value="TreeGrafter"/>
</dbReference>
<reference evidence="6" key="1">
    <citation type="journal article" date="2023" name="Mol. Phylogenet. Evol.">
        <title>Genome-scale phylogeny and comparative genomics of the fungal order Sordariales.</title>
        <authorList>
            <person name="Hensen N."/>
            <person name="Bonometti L."/>
            <person name="Westerberg I."/>
            <person name="Brannstrom I.O."/>
            <person name="Guillou S."/>
            <person name="Cros-Aarteil S."/>
            <person name="Calhoun S."/>
            <person name="Haridas S."/>
            <person name="Kuo A."/>
            <person name="Mondo S."/>
            <person name="Pangilinan J."/>
            <person name="Riley R."/>
            <person name="LaButti K."/>
            <person name="Andreopoulos B."/>
            <person name="Lipzen A."/>
            <person name="Chen C."/>
            <person name="Yan M."/>
            <person name="Daum C."/>
            <person name="Ng V."/>
            <person name="Clum A."/>
            <person name="Steindorff A."/>
            <person name="Ohm R.A."/>
            <person name="Martin F."/>
            <person name="Silar P."/>
            <person name="Natvig D.O."/>
            <person name="Lalanne C."/>
            <person name="Gautier V."/>
            <person name="Ament-Velasquez S.L."/>
            <person name="Kruys A."/>
            <person name="Hutchinson M.I."/>
            <person name="Powell A.J."/>
            <person name="Barry K."/>
            <person name="Miller A.N."/>
            <person name="Grigoriev I.V."/>
            <person name="Debuchy R."/>
            <person name="Gladieux P."/>
            <person name="Hiltunen Thoren M."/>
            <person name="Johannesson H."/>
        </authorList>
    </citation>
    <scope>NUCLEOTIDE SEQUENCE</scope>
    <source>
        <strain evidence="6">PSN309</strain>
    </source>
</reference>